<evidence type="ECO:0000256" key="1">
    <source>
        <dbReference type="SAM" id="MobiDB-lite"/>
    </source>
</evidence>
<evidence type="ECO:0000313" key="2">
    <source>
        <dbReference type="EMBL" id="CAE0419456.1"/>
    </source>
</evidence>
<accession>A0A7S3LF37</accession>
<protein>
    <submittedName>
        <fullName evidence="2">Uncharacterized protein</fullName>
    </submittedName>
</protein>
<name>A0A7S3LF37_9STRA</name>
<feature type="compositionally biased region" description="Basic and acidic residues" evidence="1">
    <location>
        <begin position="8"/>
        <end position="19"/>
    </location>
</feature>
<feature type="compositionally biased region" description="Acidic residues" evidence="1">
    <location>
        <begin position="37"/>
        <end position="50"/>
    </location>
</feature>
<feature type="compositionally biased region" description="Low complexity" evidence="1">
    <location>
        <begin position="185"/>
        <end position="202"/>
    </location>
</feature>
<dbReference type="AlphaFoldDB" id="A0A7S3LF37"/>
<gene>
    <name evidence="2" type="ORF">ACOF00016_LOCUS16296</name>
</gene>
<feature type="region of interest" description="Disordered" evidence="1">
    <location>
        <begin position="1"/>
        <end position="50"/>
    </location>
</feature>
<feature type="region of interest" description="Disordered" evidence="1">
    <location>
        <begin position="179"/>
        <end position="214"/>
    </location>
</feature>
<organism evidence="2">
    <name type="scientific">Amphora coffeiformis</name>
    <dbReference type="NCBI Taxonomy" id="265554"/>
    <lineage>
        <taxon>Eukaryota</taxon>
        <taxon>Sar</taxon>
        <taxon>Stramenopiles</taxon>
        <taxon>Ochrophyta</taxon>
        <taxon>Bacillariophyta</taxon>
        <taxon>Bacillariophyceae</taxon>
        <taxon>Bacillariophycidae</taxon>
        <taxon>Thalassiophysales</taxon>
        <taxon>Catenulaceae</taxon>
        <taxon>Amphora</taxon>
    </lineage>
</organism>
<dbReference type="EMBL" id="HBIM01021898">
    <property type="protein sequence ID" value="CAE0419456.1"/>
    <property type="molecule type" value="Transcribed_RNA"/>
</dbReference>
<reference evidence="2" key="1">
    <citation type="submission" date="2021-01" db="EMBL/GenBank/DDBJ databases">
        <authorList>
            <person name="Corre E."/>
            <person name="Pelletier E."/>
            <person name="Niang G."/>
            <person name="Scheremetjew M."/>
            <person name="Finn R."/>
            <person name="Kale V."/>
            <person name="Holt S."/>
            <person name="Cochrane G."/>
            <person name="Meng A."/>
            <person name="Brown T."/>
            <person name="Cohen L."/>
        </authorList>
    </citation>
    <scope>NUCLEOTIDE SEQUENCE</scope>
    <source>
        <strain evidence="2">CCMP127</strain>
    </source>
</reference>
<proteinExistence type="predicted"/>
<sequence length="214" mass="22966">MSSLTKTMKTEPRDGSDAVHKRKRREASTTSSITSDPNDDGDGDHDPKEENEDVWDMVWPNRNGILGSNPGECTVLLQIDPEDASMLEMEGASGAIGRLEVDGQGVILDMKGRQYQGRIFPGPTALILGTTTPGIGRVVDETENNNTQQLKVLGMTDEFVRCVQQGDALDRLSATLEQGDDAGQTSTIVAPTATSTTTTSTVKAKRSAKKAKSK</sequence>
<feature type="compositionally biased region" description="Basic residues" evidence="1">
    <location>
        <begin position="203"/>
        <end position="214"/>
    </location>
</feature>